<evidence type="ECO:0000313" key="10">
    <source>
        <dbReference type="Proteomes" id="UP000324209"/>
    </source>
</evidence>
<proteinExistence type="inferred from homology"/>
<dbReference type="RefSeq" id="WP_149485640.1">
    <property type="nucleotide sequence ID" value="NZ_CP036150.1"/>
</dbReference>
<comment type="subcellular location">
    <subcellularLocation>
        <location evidence="1">Cell membrane</location>
        <topology evidence="1">Multi-pass membrane protein</topology>
    </subcellularLocation>
</comment>
<sequence>MKKSLTILFLMIFSILIKTTLSRYLSLSFGTPDITLIILVCISIRYGSVTGQLTGFTTGLMEDFLSLSPLGFNSLIRTIIGFLTGLFHDRLIMDPVLFPILSVSLTTLLKGALSYLILEIFKVEYSGSIFITTSFGFELLMNALLAPFLFQMIKVLFDVILKERKTL</sequence>
<name>A0A5C1QKU1_9SPIO</name>
<dbReference type="Proteomes" id="UP000324209">
    <property type="component" value="Chromosome"/>
</dbReference>
<organism evidence="9 10">
    <name type="scientific">Oceanispirochaeta crateris</name>
    <dbReference type="NCBI Taxonomy" id="2518645"/>
    <lineage>
        <taxon>Bacteria</taxon>
        <taxon>Pseudomonadati</taxon>
        <taxon>Spirochaetota</taxon>
        <taxon>Spirochaetia</taxon>
        <taxon>Spirochaetales</taxon>
        <taxon>Spirochaetaceae</taxon>
        <taxon>Oceanispirochaeta</taxon>
    </lineage>
</organism>
<dbReference type="InterPro" id="IPR007227">
    <property type="entry name" value="Cell_shape_determining_MreD"/>
</dbReference>
<protein>
    <submittedName>
        <fullName evidence="9">Rod shape-determining protein MreD</fullName>
    </submittedName>
</protein>
<dbReference type="NCBIfam" id="TIGR03426">
    <property type="entry name" value="shape_MreD"/>
    <property type="match status" value="1"/>
</dbReference>
<keyword evidence="5" id="KW-0133">Cell shape</keyword>
<dbReference type="AlphaFoldDB" id="A0A5C1QKU1"/>
<evidence type="ECO:0000256" key="6">
    <source>
        <dbReference type="ARBA" id="ARBA00022989"/>
    </source>
</evidence>
<feature type="transmembrane region" description="Helical" evidence="8">
    <location>
        <begin position="64"/>
        <end position="84"/>
    </location>
</feature>
<accession>A0A5C1QKU1</accession>
<evidence type="ECO:0000256" key="7">
    <source>
        <dbReference type="ARBA" id="ARBA00023136"/>
    </source>
</evidence>
<keyword evidence="7 8" id="KW-0472">Membrane</keyword>
<dbReference type="OrthoDB" id="5184389at2"/>
<keyword evidence="10" id="KW-1185">Reference proteome</keyword>
<evidence type="ECO:0000256" key="4">
    <source>
        <dbReference type="ARBA" id="ARBA00022692"/>
    </source>
</evidence>
<evidence type="ECO:0000313" key="9">
    <source>
        <dbReference type="EMBL" id="QEN07560.1"/>
    </source>
</evidence>
<gene>
    <name evidence="9" type="primary">mreD</name>
    <name evidence="9" type="ORF">EXM22_06005</name>
</gene>
<evidence type="ECO:0000256" key="1">
    <source>
        <dbReference type="ARBA" id="ARBA00004651"/>
    </source>
</evidence>
<dbReference type="GO" id="GO:0005886">
    <property type="term" value="C:plasma membrane"/>
    <property type="evidence" value="ECO:0007669"/>
    <property type="project" value="UniProtKB-SubCell"/>
</dbReference>
<keyword evidence="4 8" id="KW-0812">Transmembrane</keyword>
<feature type="transmembrane region" description="Helical" evidence="8">
    <location>
        <begin position="129"/>
        <end position="157"/>
    </location>
</feature>
<comment type="similarity">
    <text evidence="2">Belongs to the MreD family.</text>
</comment>
<dbReference type="KEGG" id="ock:EXM22_06005"/>
<evidence type="ECO:0000256" key="5">
    <source>
        <dbReference type="ARBA" id="ARBA00022960"/>
    </source>
</evidence>
<dbReference type="Pfam" id="PF04093">
    <property type="entry name" value="MreD"/>
    <property type="match status" value="1"/>
</dbReference>
<evidence type="ECO:0000256" key="3">
    <source>
        <dbReference type="ARBA" id="ARBA00022475"/>
    </source>
</evidence>
<evidence type="ECO:0000256" key="8">
    <source>
        <dbReference type="SAM" id="Phobius"/>
    </source>
</evidence>
<feature type="transmembrane region" description="Helical" evidence="8">
    <location>
        <begin position="96"/>
        <end position="117"/>
    </location>
</feature>
<evidence type="ECO:0000256" key="2">
    <source>
        <dbReference type="ARBA" id="ARBA00007776"/>
    </source>
</evidence>
<keyword evidence="6 8" id="KW-1133">Transmembrane helix</keyword>
<dbReference type="EMBL" id="CP036150">
    <property type="protein sequence ID" value="QEN07560.1"/>
    <property type="molecule type" value="Genomic_DNA"/>
</dbReference>
<dbReference type="GO" id="GO:0008360">
    <property type="term" value="P:regulation of cell shape"/>
    <property type="evidence" value="ECO:0007669"/>
    <property type="project" value="UniProtKB-KW"/>
</dbReference>
<keyword evidence="3" id="KW-1003">Cell membrane</keyword>
<reference evidence="9 10" key="1">
    <citation type="submission" date="2019-02" db="EMBL/GenBank/DDBJ databases">
        <title>Complete Genome Sequence and Methylome Analysis of free living Spirochaetas.</title>
        <authorList>
            <person name="Fomenkov A."/>
            <person name="Dubinina G."/>
            <person name="Leshcheva N."/>
            <person name="Mikheeva N."/>
            <person name="Grabovich M."/>
            <person name="Vincze T."/>
            <person name="Roberts R.J."/>
        </authorList>
    </citation>
    <scope>NUCLEOTIDE SEQUENCE [LARGE SCALE GENOMIC DNA]</scope>
    <source>
        <strain evidence="9 10">K2</strain>
    </source>
</reference>